<sequence length="99" mass="11294">MTRTIWTLGDAVRRFPLMRVDCPCGNVGFFSTADVISEVGYERDPHKVPFKCRECGGMKGARKVQLLEVDVDRLPKVGVWKPMKIGRNQSTVWSLQRLK</sequence>
<accession>A0A1I4EE18</accession>
<reference evidence="1 2" key="1">
    <citation type="submission" date="2016-10" db="EMBL/GenBank/DDBJ databases">
        <authorList>
            <person name="Varghese N."/>
            <person name="Submissions S."/>
        </authorList>
    </citation>
    <scope>NUCLEOTIDE SEQUENCE [LARGE SCALE GENOMIC DNA]</scope>
    <source>
        <strain evidence="1 2">DSM 21822</strain>
    </source>
</reference>
<dbReference type="AlphaFoldDB" id="A0A1I4EE18"/>
<protein>
    <submittedName>
        <fullName evidence="1">Uncharacterized protein</fullName>
    </submittedName>
</protein>
<dbReference type="Proteomes" id="UP000323300">
    <property type="component" value="Unassembled WGS sequence"/>
</dbReference>
<evidence type="ECO:0000313" key="1">
    <source>
        <dbReference type="EMBL" id="SFL04022.1"/>
    </source>
</evidence>
<dbReference type="EMBL" id="FOSL01000025">
    <property type="protein sequence ID" value="SFL04022.1"/>
    <property type="molecule type" value="Genomic_DNA"/>
</dbReference>
<organism evidence="1 2">
    <name type="scientific">Neomesorhizobium albiziae</name>
    <dbReference type="NCBI Taxonomy" id="335020"/>
    <lineage>
        <taxon>Bacteria</taxon>
        <taxon>Pseudomonadati</taxon>
        <taxon>Pseudomonadota</taxon>
        <taxon>Alphaproteobacteria</taxon>
        <taxon>Hyphomicrobiales</taxon>
        <taxon>Phyllobacteriaceae</taxon>
        <taxon>Neomesorhizobium</taxon>
    </lineage>
</organism>
<name>A0A1I4EE18_9HYPH</name>
<dbReference type="OrthoDB" id="8116599at2"/>
<gene>
    <name evidence="1" type="ORF">SAMN04488498_12567</name>
</gene>
<keyword evidence="2" id="KW-1185">Reference proteome</keyword>
<proteinExistence type="predicted"/>
<dbReference type="RefSeq" id="WP_149763188.1">
    <property type="nucleotide sequence ID" value="NZ_BSPE01000059.1"/>
</dbReference>
<evidence type="ECO:0000313" key="2">
    <source>
        <dbReference type="Proteomes" id="UP000323300"/>
    </source>
</evidence>